<dbReference type="PRINTS" id="PR00326">
    <property type="entry name" value="GTP1OBG"/>
</dbReference>
<evidence type="ECO:0000256" key="8">
    <source>
        <dbReference type="HAMAP-Rule" id="MF_01454"/>
    </source>
</evidence>
<dbReference type="Pfam" id="PF01018">
    <property type="entry name" value="GTP1_OBG"/>
    <property type="match status" value="1"/>
</dbReference>
<feature type="domain" description="Obg" evidence="10">
    <location>
        <begin position="1"/>
        <end position="157"/>
    </location>
</feature>
<evidence type="ECO:0000256" key="6">
    <source>
        <dbReference type="ARBA" id="ARBA00022842"/>
    </source>
</evidence>
<dbReference type="AlphaFoldDB" id="A0A150WQS2"/>
<comment type="function">
    <text evidence="8">An essential GTPase which binds GTP, GDP and possibly (p)ppGpp with moderate affinity, with high nucleotide exchange rates and a fairly low GTP hydrolysis rate. Plays a role in control of the cell cycle, stress response, ribosome biogenesis and in those bacteria that undergo differentiation, in morphogenesis control.</text>
</comment>
<dbReference type="HAMAP" id="MF_01454">
    <property type="entry name" value="GTPase_Obg"/>
    <property type="match status" value="1"/>
</dbReference>
<dbReference type="NCBIfam" id="NF008955">
    <property type="entry name" value="PRK12297.1"/>
    <property type="match status" value="1"/>
</dbReference>
<dbReference type="InterPro" id="IPR036726">
    <property type="entry name" value="GTP1_OBG_dom_sf"/>
</dbReference>
<dbReference type="GO" id="GO:0042254">
    <property type="term" value="P:ribosome biogenesis"/>
    <property type="evidence" value="ECO:0007669"/>
    <property type="project" value="UniProtKB-UniRule"/>
</dbReference>
<evidence type="ECO:0000256" key="1">
    <source>
        <dbReference type="ARBA" id="ARBA00007699"/>
    </source>
</evidence>
<dbReference type="Pfam" id="PF01926">
    <property type="entry name" value="MMR_HSR1"/>
    <property type="match status" value="1"/>
</dbReference>
<comment type="similarity">
    <text evidence="1 8">Belongs to the TRAFAC class OBG-HflX-like GTPase superfamily. OBG GTPase family.</text>
</comment>
<dbReference type="InterPro" id="IPR006073">
    <property type="entry name" value="GTP-bd"/>
</dbReference>
<dbReference type="NCBIfam" id="NF008956">
    <property type="entry name" value="PRK12299.1"/>
    <property type="match status" value="1"/>
</dbReference>
<dbReference type="GO" id="GO:0003924">
    <property type="term" value="F:GTPase activity"/>
    <property type="evidence" value="ECO:0007669"/>
    <property type="project" value="UniProtKB-UniRule"/>
</dbReference>
<dbReference type="RefSeq" id="WP_061834217.1">
    <property type="nucleotide sequence ID" value="NZ_LUKE01000001.1"/>
</dbReference>
<evidence type="ECO:0000256" key="7">
    <source>
        <dbReference type="ARBA" id="ARBA00023134"/>
    </source>
</evidence>
<reference evidence="11 12" key="1">
    <citation type="submission" date="2016-03" db="EMBL/GenBank/DDBJ databases">
        <authorList>
            <person name="Ploux O."/>
        </authorList>
    </citation>
    <scope>NUCLEOTIDE SEQUENCE [LARGE SCALE GENOMIC DNA]</scope>
    <source>
        <strain evidence="11 12">R0</strain>
    </source>
</reference>
<dbReference type="SUPFAM" id="SSF82051">
    <property type="entry name" value="Obg GTP-binding protein N-terminal domain"/>
    <property type="match status" value="1"/>
</dbReference>
<dbReference type="Gene3D" id="2.70.210.12">
    <property type="entry name" value="GTP1/OBG domain"/>
    <property type="match status" value="1"/>
</dbReference>
<gene>
    <name evidence="8" type="primary">obg</name>
    <name evidence="11" type="ORF">AZI86_06280</name>
</gene>
<dbReference type="InterPro" id="IPR031167">
    <property type="entry name" value="G_OBG"/>
</dbReference>
<evidence type="ECO:0000313" key="12">
    <source>
        <dbReference type="Proteomes" id="UP000075320"/>
    </source>
</evidence>
<dbReference type="EMBL" id="LUKE01000001">
    <property type="protein sequence ID" value="KYG66649.1"/>
    <property type="molecule type" value="Genomic_DNA"/>
</dbReference>
<dbReference type="OrthoDB" id="5297820at2"/>
<dbReference type="SUPFAM" id="SSF52540">
    <property type="entry name" value="P-loop containing nucleoside triphosphate hydrolases"/>
    <property type="match status" value="1"/>
</dbReference>
<dbReference type="GO" id="GO:0043022">
    <property type="term" value="F:ribosome binding"/>
    <property type="evidence" value="ECO:0007669"/>
    <property type="project" value="UniProtKB-ARBA"/>
</dbReference>
<accession>A0A150WQS2</accession>
<keyword evidence="2 8" id="KW-0963">Cytoplasm</keyword>
<comment type="cofactor">
    <cofactor evidence="8">
        <name>Mg(2+)</name>
        <dbReference type="ChEBI" id="CHEBI:18420"/>
    </cofactor>
</comment>
<dbReference type="PANTHER" id="PTHR11702:SF31">
    <property type="entry name" value="MITOCHONDRIAL RIBOSOME-ASSOCIATED GTPASE 2"/>
    <property type="match status" value="1"/>
</dbReference>
<dbReference type="PANTHER" id="PTHR11702">
    <property type="entry name" value="DEVELOPMENTALLY REGULATED GTP-BINDING PROTEIN-RELATED"/>
    <property type="match status" value="1"/>
</dbReference>
<dbReference type="Proteomes" id="UP000075320">
    <property type="component" value="Unassembled WGS sequence"/>
</dbReference>
<keyword evidence="7 8" id="KW-0342">GTP-binding</keyword>
<feature type="binding site" evidence="8">
    <location>
        <begin position="189"/>
        <end position="193"/>
    </location>
    <ligand>
        <name>GTP</name>
        <dbReference type="ChEBI" id="CHEBI:37565"/>
    </ligand>
</feature>
<dbReference type="NCBIfam" id="NF008954">
    <property type="entry name" value="PRK12296.1"/>
    <property type="match status" value="1"/>
</dbReference>
<feature type="binding site" evidence="8">
    <location>
        <begin position="290"/>
        <end position="293"/>
    </location>
    <ligand>
        <name>GTP</name>
        <dbReference type="ChEBI" id="CHEBI:37565"/>
    </ligand>
</feature>
<dbReference type="FunFam" id="2.70.210.12:FF:000001">
    <property type="entry name" value="GTPase Obg"/>
    <property type="match status" value="1"/>
</dbReference>
<feature type="binding site" evidence="8">
    <location>
        <position position="171"/>
    </location>
    <ligand>
        <name>Mg(2+)</name>
        <dbReference type="ChEBI" id="CHEBI:18420"/>
    </ligand>
</feature>
<dbReference type="PIRSF" id="PIRSF002401">
    <property type="entry name" value="GTP_bd_Obg/CgtA"/>
    <property type="match status" value="1"/>
</dbReference>
<dbReference type="Gene3D" id="3.40.50.300">
    <property type="entry name" value="P-loop containing nucleotide triphosphate hydrolases"/>
    <property type="match status" value="1"/>
</dbReference>
<name>A0A150WQS2_BDEBC</name>
<evidence type="ECO:0000259" key="10">
    <source>
        <dbReference type="PROSITE" id="PS51883"/>
    </source>
</evidence>
<dbReference type="InterPro" id="IPR045086">
    <property type="entry name" value="OBG_GTPase"/>
</dbReference>
<dbReference type="PROSITE" id="PS51883">
    <property type="entry name" value="OBG"/>
    <property type="match status" value="1"/>
</dbReference>
<feature type="binding site" evidence="8">
    <location>
        <position position="191"/>
    </location>
    <ligand>
        <name>Mg(2+)</name>
        <dbReference type="ChEBI" id="CHEBI:18420"/>
    </ligand>
</feature>
<evidence type="ECO:0000256" key="3">
    <source>
        <dbReference type="ARBA" id="ARBA00022723"/>
    </source>
</evidence>
<evidence type="ECO:0000256" key="5">
    <source>
        <dbReference type="ARBA" id="ARBA00022801"/>
    </source>
</evidence>
<organism evidence="11 12">
    <name type="scientific">Bdellovibrio bacteriovorus</name>
    <dbReference type="NCBI Taxonomy" id="959"/>
    <lineage>
        <taxon>Bacteria</taxon>
        <taxon>Pseudomonadati</taxon>
        <taxon>Bdellovibrionota</taxon>
        <taxon>Bdellovibrionia</taxon>
        <taxon>Bdellovibrionales</taxon>
        <taxon>Pseudobdellovibrionaceae</taxon>
        <taxon>Bdellovibrio</taxon>
    </lineage>
</organism>
<feature type="binding site" evidence="8">
    <location>
        <begin position="211"/>
        <end position="214"/>
    </location>
    <ligand>
        <name>GTP</name>
        <dbReference type="ChEBI" id="CHEBI:37565"/>
    </ligand>
</feature>
<dbReference type="InterPro" id="IPR006074">
    <property type="entry name" value="GTP1-OBG_CS"/>
</dbReference>
<keyword evidence="6 8" id="KW-0460">Magnesium</keyword>
<dbReference type="GO" id="GO:0005525">
    <property type="term" value="F:GTP binding"/>
    <property type="evidence" value="ECO:0007669"/>
    <property type="project" value="UniProtKB-UniRule"/>
</dbReference>
<dbReference type="PROSITE" id="PS00905">
    <property type="entry name" value="GTP1_OBG"/>
    <property type="match status" value="1"/>
</dbReference>
<dbReference type="PROSITE" id="PS51710">
    <property type="entry name" value="G_OBG"/>
    <property type="match status" value="1"/>
</dbReference>
<dbReference type="InterPro" id="IPR027417">
    <property type="entry name" value="P-loop_NTPase"/>
</dbReference>
<comment type="caution">
    <text evidence="11">The sequence shown here is derived from an EMBL/GenBank/DDBJ whole genome shotgun (WGS) entry which is preliminary data.</text>
</comment>
<dbReference type="NCBIfam" id="TIGR02729">
    <property type="entry name" value="Obg_CgtA"/>
    <property type="match status" value="1"/>
</dbReference>
<feature type="binding site" evidence="8">
    <location>
        <begin position="164"/>
        <end position="171"/>
    </location>
    <ligand>
        <name>GTP</name>
        <dbReference type="ChEBI" id="CHEBI:37565"/>
    </ligand>
</feature>
<comment type="subcellular location">
    <subcellularLocation>
        <location evidence="8">Cytoplasm</location>
    </subcellularLocation>
</comment>
<dbReference type="GO" id="GO:0000287">
    <property type="term" value="F:magnesium ion binding"/>
    <property type="evidence" value="ECO:0007669"/>
    <property type="project" value="InterPro"/>
</dbReference>
<feature type="domain" description="OBG-type G" evidence="9">
    <location>
        <begin position="158"/>
        <end position="338"/>
    </location>
</feature>
<protein>
    <recommendedName>
        <fullName evidence="8">GTPase Obg</fullName>
        <ecNumber evidence="8">3.6.5.-</ecNumber>
    </recommendedName>
    <alternativeName>
        <fullName evidence="8">GTP-binding protein Obg</fullName>
    </alternativeName>
</protein>
<evidence type="ECO:0000256" key="2">
    <source>
        <dbReference type="ARBA" id="ARBA00022490"/>
    </source>
</evidence>
<evidence type="ECO:0000313" key="11">
    <source>
        <dbReference type="EMBL" id="KYG66649.1"/>
    </source>
</evidence>
<keyword evidence="3 8" id="KW-0479">Metal-binding</keyword>
<sequence>MKFIDEVNITLASGRGGPGCVSFRRESMQARGGPDGGNGGKGGSVVIRTSRHINSLVDIRRNKKYSAQSGQMGMGRQKSGQDGEDFVLVVPEGTVLRNLEGEIVVDMTGISEYTLLKGGRGGMGNEFFKNSVNQAPEYAQPGEEGEELEVKLELKLIADVGIVGFPNAGKSTLISRISAAKPKIADYPFTTLTPNLGVVKAGDYSSFVVADIPGLVKGAHSGVGLGIQFLKHIERTRLFIHLIDASGMSGRDPLDDYNDINNELKMYDETNSDKEGFFPLATRPQFVVLNKIDTLSEKQLHKLKQKFKEASGQEPYAISAVTGTNIKEFIQELARQILVEKEEEQT</sequence>
<evidence type="ECO:0000259" key="9">
    <source>
        <dbReference type="PROSITE" id="PS51710"/>
    </source>
</evidence>
<keyword evidence="5 8" id="KW-0378">Hydrolase</keyword>
<dbReference type="InterPro" id="IPR006169">
    <property type="entry name" value="GTP1_OBG_dom"/>
</dbReference>
<comment type="subunit">
    <text evidence="8">Monomer.</text>
</comment>
<keyword evidence="12" id="KW-1185">Reference proteome</keyword>
<feature type="binding site" evidence="8">
    <location>
        <begin position="319"/>
        <end position="321"/>
    </location>
    <ligand>
        <name>GTP</name>
        <dbReference type="ChEBI" id="CHEBI:37565"/>
    </ligand>
</feature>
<keyword evidence="4 8" id="KW-0547">Nucleotide-binding</keyword>
<evidence type="ECO:0000256" key="4">
    <source>
        <dbReference type="ARBA" id="ARBA00022741"/>
    </source>
</evidence>
<dbReference type="GO" id="GO:0005737">
    <property type="term" value="C:cytoplasm"/>
    <property type="evidence" value="ECO:0007669"/>
    <property type="project" value="UniProtKB-SubCell"/>
</dbReference>
<dbReference type="EC" id="3.6.5.-" evidence="8"/>
<dbReference type="CDD" id="cd01898">
    <property type="entry name" value="Obg"/>
    <property type="match status" value="1"/>
</dbReference>
<dbReference type="InterPro" id="IPR014100">
    <property type="entry name" value="GTP-bd_Obg/CgtA"/>
</dbReference>
<proteinExistence type="inferred from homology"/>